<evidence type="ECO:0000256" key="11">
    <source>
        <dbReference type="PROSITE-ProRule" id="PRU01360"/>
    </source>
</evidence>
<dbReference type="EMBL" id="JACXLD010000004">
    <property type="protein sequence ID" value="MBD2859039.1"/>
    <property type="molecule type" value="Genomic_DNA"/>
</dbReference>
<evidence type="ECO:0000256" key="3">
    <source>
        <dbReference type="ARBA" id="ARBA00022452"/>
    </source>
</evidence>
<protein>
    <submittedName>
        <fullName evidence="15">TonB-dependent receptor</fullName>
    </submittedName>
</protein>
<keyword evidence="2 11" id="KW-0813">Transport</keyword>
<organism evidence="15 16">
    <name type="scientific">Spongiibacter pelagi</name>
    <dbReference type="NCBI Taxonomy" id="2760804"/>
    <lineage>
        <taxon>Bacteria</taxon>
        <taxon>Pseudomonadati</taxon>
        <taxon>Pseudomonadota</taxon>
        <taxon>Gammaproteobacteria</taxon>
        <taxon>Cellvibrionales</taxon>
        <taxon>Spongiibacteraceae</taxon>
        <taxon>Spongiibacter</taxon>
    </lineage>
</organism>
<dbReference type="AlphaFoldDB" id="A0A927GX38"/>
<comment type="subcellular location">
    <subcellularLocation>
        <location evidence="1 11">Cell outer membrane</location>
        <topology evidence="1 11">Multi-pass membrane protein</topology>
    </subcellularLocation>
</comment>
<dbReference type="InterPro" id="IPR012910">
    <property type="entry name" value="Plug_dom"/>
</dbReference>
<keyword evidence="3 11" id="KW-1134">Transmembrane beta strand</keyword>
<dbReference type="InterPro" id="IPR036942">
    <property type="entry name" value="Beta-barrel_TonB_sf"/>
</dbReference>
<dbReference type="PROSITE" id="PS52016">
    <property type="entry name" value="TONB_DEPENDENT_REC_3"/>
    <property type="match status" value="1"/>
</dbReference>
<feature type="domain" description="TonB-dependent receptor-like beta-barrel" evidence="13">
    <location>
        <begin position="255"/>
        <end position="671"/>
    </location>
</feature>
<comment type="similarity">
    <text evidence="11 12">Belongs to the TonB-dependent receptor family.</text>
</comment>
<name>A0A927GX38_9GAMM</name>
<keyword evidence="6" id="KW-0408">Iron</keyword>
<dbReference type="GO" id="GO:0006826">
    <property type="term" value="P:iron ion transport"/>
    <property type="evidence" value="ECO:0007669"/>
    <property type="project" value="UniProtKB-KW"/>
</dbReference>
<keyword evidence="7" id="KW-0406">Ion transport</keyword>
<gene>
    <name evidence="15" type="ORF">IB286_08445</name>
</gene>
<dbReference type="PANTHER" id="PTHR32552">
    <property type="entry name" value="FERRICHROME IRON RECEPTOR-RELATED"/>
    <property type="match status" value="1"/>
</dbReference>
<evidence type="ECO:0000256" key="7">
    <source>
        <dbReference type="ARBA" id="ARBA00023065"/>
    </source>
</evidence>
<dbReference type="InterPro" id="IPR000531">
    <property type="entry name" value="Beta-barrel_TonB"/>
</dbReference>
<dbReference type="Pfam" id="PF07715">
    <property type="entry name" value="Plug"/>
    <property type="match status" value="1"/>
</dbReference>
<evidence type="ECO:0000259" key="14">
    <source>
        <dbReference type="Pfam" id="PF07715"/>
    </source>
</evidence>
<dbReference type="Gene3D" id="2.40.170.20">
    <property type="entry name" value="TonB-dependent receptor, beta-barrel domain"/>
    <property type="match status" value="1"/>
</dbReference>
<evidence type="ECO:0000256" key="1">
    <source>
        <dbReference type="ARBA" id="ARBA00004571"/>
    </source>
</evidence>
<evidence type="ECO:0000256" key="9">
    <source>
        <dbReference type="ARBA" id="ARBA00023136"/>
    </source>
</evidence>
<sequence>MVATLSSGLYAQEAPKNKSALLEEVLVTGTKKAEAEKLQDVPIAATAFGEDQLEVLFVRDLQSLSYTMPNVSMDDVGTAKGVANFSFRGLGINSSIPSIDPTVGVFIDGVYQGTNQGVVFDQFDMAGVEVLRGPQGILFGRNVTGGAVLVRTTDPTPETSFKARLSRETGNNTYLSAVLSGPLVEGKLLGKIAVYGNKDQGYFENKANGNDSFGDSKTLMGRAALTWLHGGDANAETTFKIEQADSEGDGPAGQNHALFDRNSFDFAIDDEGYFDMEWTRASVEHKRDIGNGTLTNITGWKNLETTAETDIDATPNPVFHAPIALDAEQFSNELRYNIVLDERFDVTAGLYYFTQDIFYLERRNFGVALVQTGGGKQDQTTLGAFAAVDYRITDNLSVLAGVRYTEEEKEVQVANIASPGKCSTDTHSCSGYDFTDSKTWNNVSPKIGVQWYPMENLQTYASYSQGFRSGGYNLRNTLPNVEPGPFDEETQNSFEIGAKWDGFDGMLRLNAAIFQNEIKDMQREINFSPAPNQIAQVIDNSADATITGAEFEALAGLGQYFVLALNAGYLDGQYDKVLYDLNRDPNGLIDENDKKLDIPRLAQWTYGASLTFQNDMGDGNMLTARVGFNHRDPSAYTDDNLGYLNSADMVDAAVSVSTKEGFTYSVFGRNLKDEVTHGGDTQLGGPASFAPLNKGKVFGFEVKYEY</sequence>
<dbReference type="Pfam" id="PF00593">
    <property type="entry name" value="TonB_dep_Rec_b-barrel"/>
    <property type="match status" value="1"/>
</dbReference>
<evidence type="ECO:0000256" key="4">
    <source>
        <dbReference type="ARBA" id="ARBA00022496"/>
    </source>
</evidence>
<feature type="domain" description="TonB-dependent receptor plug" evidence="14">
    <location>
        <begin position="38"/>
        <end position="147"/>
    </location>
</feature>
<evidence type="ECO:0000256" key="2">
    <source>
        <dbReference type="ARBA" id="ARBA00022448"/>
    </source>
</evidence>
<dbReference type="GO" id="GO:0009279">
    <property type="term" value="C:cell outer membrane"/>
    <property type="evidence" value="ECO:0007669"/>
    <property type="project" value="UniProtKB-SubCell"/>
</dbReference>
<keyword evidence="15" id="KW-0675">Receptor</keyword>
<evidence type="ECO:0000256" key="5">
    <source>
        <dbReference type="ARBA" id="ARBA00022692"/>
    </source>
</evidence>
<keyword evidence="8 12" id="KW-0798">TonB box</keyword>
<keyword evidence="10 11" id="KW-0998">Cell outer membrane</keyword>
<comment type="caution">
    <text evidence="15">The sequence shown here is derived from an EMBL/GenBank/DDBJ whole genome shotgun (WGS) entry which is preliminary data.</text>
</comment>
<keyword evidence="5 11" id="KW-0812">Transmembrane</keyword>
<dbReference type="Proteomes" id="UP000610558">
    <property type="component" value="Unassembled WGS sequence"/>
</dbReference>
<dbReference type="PANTHER" id="PTHR32552:SF81">
    <property type="entry name" value="TONB-DEPENDENT OUTER MEMBRANE RECEPTOR"/>
    <property type="match status" value="1"/>
</dbReference>
<evidence type="ECO:0000313" key="15">
    <source>
        <dbReference type="EMBL" id="MBD2859039.1"/>
    </source>
</evidence>
<keyword evidence="4" id="KW-0410">Iron transport</keyword>
<keyword evidence="16" id="KW-1185">Reference proteome</keyword>
<evidence type="ECO:0000256" key="8">
    <source>
        <dbReference type="ARBA" id="ARBA00023077"/>
    </source>
</evidence>
<evidence type="ECO:0000256" key="6">
    <source>
        <dbReference type="ARBA" id="ARBA00023004"/>
    </source>
</evidence>
<accession>A0A927GX38</accession>
<dbReference type="InterPro" id="IPR039426">
    <property type="entry name" value="TonB-dep_rcpt-like"/>
</dbReference>
<dbReference type="SUPFAM" id="SSF56935">
    <property type="entry name" value="Porins"/>
    <property type="match status" value="1"/>
</dbReference>
<keyword evidence="9 11" id="KW-0472">Membrane</keyword>
<evidence type="ECO:0000259" key="13">
    <source>
        <dbReference type="Pfam" id="PF00593"/>
    </source>
</evidence>
<evidence type="ECO:0000256" key="10">
    <source>
        <dbReference type="ARBA" id="ARBA00023237"/>
    </source>
</evidence>
<reference evidence="15" key="1">
    <citation type="submission" date="2020-09" db="EMBL/GenBank/DDBJ databases">
        <authorList>
            <person name="Yoon J.-W."/>
        </authorList>
    </citation>
    <scope>NUCLEOTIDE SEQUENCE</scope>
    <source>
        <strain evidence="15">KMU-158</strain>
    </source>
</reference>
<proteinExistence type="inferred from homology"/>
<evidence type="ECO:0000256" key="12">
    <source>
        <dbReference type="RuleBase" id="RU003357"/>
    </source>
</evidence>
<evidence type="ECO:0000313" key="16">
    <source>
        <dbReference type="Proteomes" id="UP000610558"/>
    </source>
</evidence>